<evidence type="ECO:0000259" key="1">
    <source>
        <dbReference type="Pfam" id="PF26215"/>
    </source>
</evidence>
<dbReference type="Pfam" id="PF26215">
    <property type="entry name" value="HTH_animal"/>
    <property type="match status" value="1"/>
</dbReference>
<dbReference type="InterPro" id="IPR058912">
    <property type="entry name" value="HTH_animal"/>
</dbReference>
<protein>
    <recommendedName>
        <fullName evidence="1">Helix-turn-helix domain-containing protein</fullName>
    </recommendedName>
</protein>
<dbReference type="OrthoDB" id="3212410at2759"/>
<name>A0A016U7U4_9BILA</name>
<comment type="caution">
    <text evidence="2">The sequence shown here is derived from an EMBL/GenBank/DDBJ whole genome shotgun (WGS) entry which is preliminary data.</text>
</comment>
<dbReference type="PANTHER" id="PTHR21301">
    <property type="entry name" value="REVERSE TRANSCRIPTASE"/>
    <property type="match status" value="1"/>
</dbReference>
<proteinExistence type="predicted"/>
<dbReference type="STRING" id="53326.A0A016U7U4"/>
<dbReference type="InterPro" id="IPR035901">
    <property type="entry name" value="GIY-YIG_endonuc_sf"/>
</dbReference>
<reference evidence="3" key="1">
    <citation type="journal article" date="2015" name="Nat. Genet.">
        <title>The genome and transcriptome of the zoonotic hookworm Ancylostoma ceylanicum identify infection-specific gene families.</title>
        <authorList>
            <person name="Schwarz E.M."/>
            <person name="Hu Y."/>
            <person name="Antoshechkin I."/>
            <person name="Miller M.M."/>
            <person name="Sternberg P.W."/>
            <person name="Aroian R.V."/>
        </authorList>
    </citation>
    <scope>NUCLEOTIDE SEQUENCE</scope>
    <source>
        <strain evidence="3">HY135</strain>
    </source>
</reference>
<feature type="domain" description="Helix-turn-helix" evidence="1">
    <location>
        <begin position="630"/>
        <end position="678"/>
    </location>
</feature>
<dbReference type="SUPFAM" id="SSF82771">
    <property type="entry name" value="GIY-YIG endonuclease"/>
    <property type="match status" value="1"/>
</dbReference>
<organism evidence="2 3">
    <name type="scientific">Ancylostoma ceylanicum</name>
    <dbReference type="NCBI Taxonomy" id="53326"/>
    <lineage>
        <taxon>Eukaryota</taxon>
        <taxon>Metazoa</taxon>
        <taxon>Ecdysozoa</taxon>
        <taxon>Nematoda</taxon>
        <taxon>Chromadorea</taxon>
        <taxon>Rhabditida</taxon>
        <taxon>Rhabditina</taxon>
        <taxon>Rhabditomorpha</taxon>
        <taxon>Strongyloidea</taxon>
        <taxon>Ancylostomatidae</taxon>
        <taxon>Ancylostomatinae</taxon>
        <taxon>Ancylostoma</taxon>
    </lineage>
</organism>
<dbReference type="AlphaFoldDB" id="A0A016U7U4"/>
<dbReference type="CDD" id="cd10442">
    <property type="entry name" value="GIY-YIG_PLEs"/>
    <property type="match status" value="1"/>
</dbReference>
<evidence type="ECO:0000313" key="2">
    <source>
        <dbReference type="EMBL" id="EYC10986.1"/>
    </source>
</evidence>
<keyword evidence="3" id="KW-1185">Reference proteome</keyword>
<dbReference type="Proteomes" id="UP000024635">
    <property type="component" value="Unassembled WGS sequence"/>
</dbReference>
<evidence type="ECO:0000313" key="3">
    <source>
        <dbReference type="Proteomes" id="UP000024635"/>
    </source>
</evidence>
<accession>A0A016U7U4</accession>
<sequence length="868" mass="98865">MKLRDRTILNYLKLLQREHHISQGSFSVLLQYIASHQLAVVYDEALNFLVACKRQHVFPNFIESRFSNLPYQRNQRVQRGISNLKTALLEAATADRRRRRSQCILTIVRTKPELQSQLNPTTWRSISSLNQRICASLRYQEKCRLENKLERLCERAQPHRQPSFMKMNAVPPKRHTVIGTNEVDNDMAAVLNLGPSFAISRKVTNMTIDEALCGVHHFAHRLRTRIQRGHTVLDRESTLLCSMPFQSRRIRLPDATPAVDSKIAGLELAIQRIYQNEASQTYHSNLTKDEREGFRKLLRLKHKLRYMVGDKCGSFVVMPQSLDKEVVNNMLSDSTTYAETTSAAFRRACEKVRETIRSVVKPKLGSNVARSLLDLHPLVPTFYCLVKTHKLPPSVAHSHLSANEIKARPIVASCSGPSDRLSWLLVQLLSPLLQYVGAHIVNVEAFLSSLHECQVPSSAAYASFDVVSLYTNVDNRSAVEAVSSLFQQHQGLISNMGFSTDDVTNMINTVLSCNVFRFENKFFEQRRGLSMGNRIAPLLAIIFLDRIERMSLTSGILLYKRYIDDVFVVGATEMEVEATLGRLNASDPQVSFTVERPDEEGYLPYLNTAVRITQGRKEHVWYKKAASANILVHARSAHPQFVKANVVRNLIRTKDKLCSRADPEVERTISRILEENGYVANRATVWFPHSTPDGIPLILPYVGDSPARAVNEVVKRSGLPIRLVFRPPPTLKHLLASTSIYENKCPGENCQYCTEGKKICMLRGTVYLIRCEGCGEKYVGETMRPLRRRLDEHRRALTNPASYPSESFSRHRTLRHTNDSAPKFNVVVLHRNMTRTLERKIMEAIEIKRYGPEINNKEELKEVLRFIA</sequence>
<dbReference type="PANTHER" id="PTHR21301:SF10">
    <property type="entry name" value="REVERSE TRANSCRIPTASE DOMAIN-CONTAINING PROTEIN"/>
    <property type="match status" value="1"/>
</dbReference>
<gene>
    <name evidence="2" type="primary">Acey_s0053.g2410</name>
    <name evidence="2" type="ORF">Y032_0053g2410</name>
</gene>
<dbReference type="EMBL" id="JARK01001389">
    <property type="protein sequence ID" value="EYC10986.1"/>
    <property type="molecule type" value="Genomic_DNA"/>
</dbReference>